<reference evidence="1 2" key="1">
    <citation type="journal article" date="2017" name="Gigascience">
        <title>Draft genome of the honey bee ectoparasitic mite, Tropilaelaps mercedesae, is shaped by the parasitic life history.</title>
        <authorList>
            <person name="Dong X."/>
            <person name="Armstrong S.D."/>
            <person name="Xia D."/>
            <person name="Makepeace B.L."/>
            <person name="Darby A.C."/>
            <person name="Kadowaki T."/>
        </authorList>
    </citation>
    <scope>NUCLEOTIDE SEQUENCE [LARGE SCALE GENOMIC DNA]</scope>
    <source>
        <strain evidence="1">Wuxi-XJTLU</strain>
    </source>
</reference>
<name>A0A1V9X6V8_9ACAR</name>
<accession>A0A1V9X6V8</accession>
<comment type="caution">
    <text evidence="1">The sequence shown here is derived from an EMBL/GenBank/DDBJ whole genome shotgun (WGS) entry which is preliminary data.</text>
</comment>
<dbReference type="AlphaFoldDB" id="A0A1V9X6V8"/>
<dbReference type="InParanoid" id="A0A1V9X6V8"/>
<evidence type="ECO:0000313" key="2">
    <source>
        <dbReference type="Proteomes" id="UP000192247"/>
    </source>
</evidence>
<dbReference type="EMBL" id="MNPL01022535">
    <property type="protein sequence ID" value="OQR69012.1"/>
    <property type="molecule type" value="Genomic_DNA"/>
</dbReference>
<sequence>MVVKCSIRLLIQATDPLGVARLRAAKAKCPGDNAAVDVTLSQELHSSWQTSLPSAIAVRANASTCAVHSDSLWHYRGPTPTPFFKAAVASRATGKPAPLLRNCPMLLGQARPLIQIRVVTNKTLDEASNEADGETEEINRQKIPPVVAHLSRRRLLPAFCGIPAQASVVGYTGSAGEVGGMLEKMLTQLHQPSATAMPSEHCARTHLISAWLRMKVIGARRIDTVIPAFGVAEERRPVVHEVIREDHHDHIHKPCTVCQPDYGRKTYYTTYTHYTTVLDNHGHPSVSTRYETYTDIFTGIRPTRTRYAREATQGQSRYF</sequence>
<organism evidence="1 2">
    <name type="scientific">Tropilaelaps mercedesae</name>
    <dbReference type="NCBI Taxonomy" id="418985"/>
    <lineage>
        <taxon>Eukaryota</taxon>
        <taxon>Metazoa</taxon>
        <taxon>Ecdysozoa</taxon>
        <taxon>Arthropoda</taxon>
        <taxon>Chelicerata</taxon>
        <taxon>Arachnida</taxon>
        <taxon>Acari</taxon>
        <taxon>Parasitiformes</taxon>
        <taxon>Mesostigmata</taxon>
        <taxon>Gamasina</taxon>
        <taxon>Dermanyssoidea</taxon>
        <taxon>Laelapidae</taxon>
        <taxon>Tropilaelaps</taxon>
    </lineage>
</organism>
<keyword evidence="2" id="KW-1185">Reference proteome</keyword>
<gene>
    <name evidence="1" type="ORF">BIW11_04459</name>
</gene>
<dbReference type="Proteomes" id="UP000192247">
    <property type="component" value="Unassembled WGS sequence"/>
</dbReference>
<protein>
    <submittedName>
        <fullName evidence="1">Uncharacterized protein</fullName>
    </submittedName>
</protein>
<proteinExistence type="predicted"/>
<evidence type="ECO:0000313" key="1">
    <source>
        <dbReference type="EMBL" id="OQR69012.1"/>
    </source>
</evidence>